<gene>
    <name evidence="9" type="ORF">X801_10422</name>
</gene>
<dbReference type="Proteomes" id="UP000243686">
    <property type="component" value="Unassembled WGS sequence"/>
</dbReference>
<sequence>MHPDNVQLFLYQLLRGLDFCHKRRILHRDLKPQNLLITDRGDLKLADFGLARAKSIPIKTYSNEVVTLWYRPPDILLGSTEYSTHIDMWGVGCIFYEMATGWPLFPGSTVEEELTLIFKRLGTPTEETWPGVTDHPDYSKALKYGPYPGEPGGLLHSAPRLSRRAHTLLASLLVFPGTRRISAADALKHPYFTESAHLPVGALADLPHSSSIFEVQGVRLACDPGRSAVSLGPGRSKPSNNLIQINGFNGNGKPRYNHTRQKSVPSYEPLGNNNFPPQRVVVDNEFAGALPRD</sequence>
<proteinExistence type="inferred from homology"/>
<keyword evidence="5 9" id="KW-0418">Kinase</keyword>
<dbReference type="SUPFAM" id="SSF56112">
    <property type="entry name" value="Protein kinase-like (PK-like)"/>
    <property type="match status" value="1"/>
</dbReference>
<name>A0A1S8WH68_OPIVI</name>
<evidence type="ECO:0000259" key="8">
    <source>
        <dbReference type="PROSITE" id="PS50011"/>
    </source>
</evidence>
<evidence type="ECO:0000256" key="1">
    <source>
        <dbReference type="ARBA" id="ARBA00006485"/>
    </source>
</evidence>
<dbReference type="PANTHER" id="PTHR24056">
    <property type="entry name" value="CELL DIVISION PROTEIN KINASE"/>
    <property type="match status" value="1"/>
</dbReference>
<dbReference type="InterPro" id="IPR050108">
    <property type="entry name" value="CDK"/>
</dbReference>
<dbReference type="PROSITE" id="PS50011">
    <property type="entry name" value="PROTEIN_KINASE_DOM"/>
    <property type="match status" value="1"/>
</dbReference>
<dbReference type="GO" id="GO:0005634">
    <property type="term" value="C:nucleus"/>
    <property type="evidence" value="ECO:0007669"/>
    <property type="project" value="TreeGrafter"/>
</dbReference>
<dbReference type="GO" id="GO:0005524">
    <property type="term" value="F:ATP binding"/>
    <property type="evidence" value="ECO:0007669"/>
    <property type="project" value="UniProtKB-KW"/>
</dbReference>
<evidence type="ECO:0000313" key="9">
    <source>
        <dbReference type="EMBL" id="OON13795.1"/>
    </source>
</evidence>
<dbReference type="SMART" id="SM00220">
    <property type="entry name" value="S_TKc"/>
    <property type="match status" value="1"/>
</dbReference>
<dbReference type="FunFam" id="1.10.510.10:FF:000611">
    <property type="entry name" value="CMGC family protein kinase"/>
    <property type="match status" value="1"/>
</dbReference>
<dbReference type="EMBL" id="KV907104">
    <property type="protein sequence ID" value="OON13795.1"/>
    <property type="molecule type" value="Genomic_DNA"/>
</dbReference>
<dbReference type="InterPro" id="IPR011009">
    <property type="entry name" value="Kinase-like_dom_sf"/>
</dbReference>
<feature type="domain" description="Protein kinase" evidence="8">
    <location>
        <begin position="1"/>
        <end position="192"/>
    </location>
</feature>
<dbReference type="InterPro" id="IPR008271">
    <property type="entry name" value="Ser/Thr_kinase_AS"/>
</dbReference>
<keyword evidence="4" id="KW-0547">Nucleotide-binding</keyword>
<evidence type="ECO:0000256" key="3">
    <source>
        <dbReference type="ARBA" id="ARBA00022679"/>
    </source>
</evidence>
<protein>
    <submittedName>
        <fullName evidence="9">Kinase domain protein</fullName>
    </submittedName>
</protein>
<keyword evidence="6" id="KW-0067">ATP-binding</keyword>
<dbReference type="Gene3D" id="1.10.510.10">
    <property type="entry name" value="Transferase(Phosphotransferase) domain 1"/>
    <property type="match status" value="1"/>
</dbReference>
<dbReference type="InterPro" id="IPR000719">
    <property type="entry name" value="Prot_kinase_dom"/>
</dbReference>
<evidence type="ECO:0000256" key="7">
    <source>
        <dbReference type="SAM" id="MobiDB-lite"/>
    </source>
</evidence>
<evidence type="ECO:0000256" key="2">
    <source>
        <dbReference type="ARBA" id="ARBA00022527"/>
    </source>
</evidence>
<feature type="region of interest" description="Disordered" evidence="7">
    <location>
        <begin position="247"/>
        <end position="275"/>
    </location>
</feature>
<evidence type="ECO:0000256" key="5">
    <source>
        <dbReference type="ARBA" id="ARBA00022777"/>
    </source>
</evidence>
<dbReference type="PROSITE" id="PS00108">
    <property type="entry name" value="PROTEIN_KINASE_ST"/>
    <property type="match status" value="1"/>
</dbReference>
<keyword evidence="3" id="KW-0808">Transferase</keyword>
<evidence type="ECO:0000256" key="4">
    <source>
        <dbReference type="ARBA" id="ARBA00022741"/>
    </source>
</evidence>
<feature type="non-terminal residue" evidence="9">
    <location>
        <position position="293"/>
    </location>
</feature>
<accession>A0A1S8WH68</accession>
<reference evidence="9 10" key="1">
    <citation type="submission" date="2015-03" db="EMBL/GenBank/DDBJ databases">
        <title>Draft genome of the nematode, Opisthorchis viverrini.</title>
        <authorList>
            <person name="Mitreva M."/>
        </authorList>
    </citation>
    <scope>NUCLEOTIDE SEQUENCE [LARGE SCALE GENOMIC DNA]</scope>
    <source>
        <strain evidence="9">Khon Kaen</strain>
    </source>
</reference>
<keyword evidence="2" id="KW-0723">Serine/threonine-protein kinase</keyword>
<dbReference type="AlphaFoldDB" id="A0A1S8WH68"/>
<organism evidence="9 10">
    <name type="scientific">Opisthorchis viverrini</name>
    <name type="common">Southeast Asian liver fluke</name>
    <dbReference type="NCBI Taxonomy" id="6198"/>
    <lineage>
        <taxon>Eukaryota</taxon>
        <taxon>Metazoa</taxon>
        <taxon>Spiralia</taxon>
        <taxon>Lophotrochozoa</taxon>
        <taxon>Platyhelminthes</taxon>
        <taxon>Trematoda</taxon>
        <taxon>Digenea</taxon>
        <taxon>Opisthorchiida</taxon>
        <taxon>Opisthorchiata</taxon>
        <taxon>Opisthorchiidae</taxon>
        <taxon>Opisthorchis</taxon>
    </lineage>
</organism>
<dbReference type="Pfam" id="PF00069">
    <property type="entry name" value="Pkinase"/>
    <property type="match status" value="1"/>
</dbReference>
<keyword evidence="10" id="KW-1185">Reference proteome</keyword>
<evidence type="ECO:0000256" key="6">
    <source>
        <dbReference type="ARBA" id="ARBA00022840"/>
    </source>
</evidence>
<comment type="similarity">
    <text evidence="1">Belongs to the protein kinase superfamily. CMGC Ser/Thr protein kinase family. CDC2/CDKX subfamily.</text>
</comment>
<dbReference type="GO" id="GO:0005737">
    <property type="term" value="C:cytoplasm"/>
    <property type="evidence" value="ECO:0007669"/>
    <property type="project" value="TreeGrafter"/>
</dbReference>
<evidence type="ECO:0000313" key="10">
    <source>
        <dbReference type="Proteomes" id="UP000243686"/>
    </source>
</evidence>
<dbReference type="GO" id="GO:0004693">
    <property type="term" value="F:cyclin-dependent protein serine/threonine kinase activity"/>
    <property type="evidence" value="ECO:0007669"/>
    <property type="project" value="TreeGrafter"/>
</dbReference>
<dbReference type="PANTHER" id="PTHR24056:SF246">
    <property type="entry name" value="ECDYSONE-INDUCED PROTEIN 63E, ISOFORM N"/>
    <property type="match status" value="1"/>
</dbReference>